<protein>
    <submittedName>
        <fullName evidence="2">Uncharacterized protein</fullName>
    </submittedName>
</protein>
<name>A0A951QED9_9CYAN</name>
<gene>
    <name evidence="2" type="ORF">KME15_16465</name>
</gene>
<reference evidence="2" key="2">
    <citation type="journal article" date="2022" name="Microbiol. Resour. Announc.">
        <title>Metagenome Sequencing to Explore Phylogenomics of Terrestrial Cyanobacteria.</title>
        <authorList>
            <person name="Ward R.D."/>
            <person name="Stajich J.E."/>
            <person name="Johansen J.R."/>
            <person name="Huntemann M."/>
            <person name="Clum A."/>
            <person name="Foster B."/>
            <person name="Foster B."/>
            <person name="Roux S."/>
            <person name="Palaniappan K."/>
            <person name="Varghese N."/>
            <person name="Mukherjee S."/>
            <person name="Reddy T.B.K."/>
            <person name="Daum C."/>
            <person name="Copeland A."/>
            <person name="Chen I.A."/>
            <person name="Ivanova N.N."/>
            <person name="Kyrpides N.C."/>
            <person name="Shapiro N."/>
            <person name="Eloe-Fadrosh E.A."/>
            <person name="Pietrasiak N."/>
        </authorList>
    </citation>
    <scope>NUCLEOTIDE SEQUENCE</scope>
    <source>
        <strain evidence="2">UHER 2000/2452</strain>
    </source>
</reference>
<evidence type="ECO:0000313" key="2">
    <source>
        <dbReference type="EMBL" id="MBW4660270.1"/>
    </source>
</evidence>
<dbReference type="Proteomes" id="UP000757435">
    <property type="component" value="Unassembled WGS sequence"/>
</dbReference>
<evidence type="ECO:0000256" key="1">
    <source>
        <dbReference type="SAM" id="MobiDB-lite"/>
    </source>
</evidence>
<feature type="region of interest" description="Disordered" evidence="1">
    <location>
        <begin position="168"/>
        <end position="192"/>
    </location>
</feature>
<proteinExistence type="predicted"/>
<reference evidence="2" key="1">
    <citation type="submission" date="2021-05" db="EMBL/GenBank/DDBJ databases">
        <authorList>
            <person name="Pietrasiak N."/>
            <person name="Ward R."/>
            <person name="Stajich J.E."/>
            <person name="Kurbessoian T."/>
        </authorList>
    </citation>
    <scope>NUCLEOTIDE SEQUENCE</scope>
    <source>
        <strain evidence="2">UHER 2000/2452</strain>
    </source>
</reference>
<sequence>MSMKKQKTAIEIEAAFTALPLETLLTKKQIEEITGLSDNTVVTTLAKCGIPTSSRTYSVALLLERFVPARKILDDGGTYEKVEQFVKTLSPLESAEDEEDGGALIDALDQLEEDAAQVLYGAIEERAERLVGYMPKMLMKAVSGAILKGAGRQKFKTELMQILKVENSTGQQKRLANPEEAQKLLPSETQDS</sequence>
<comment type="caution">
    <text evidence="2">The sequence shown here is derived from an EMBL/GenBank/DDBJ whole genome shotgun (WGS) entry which is preliminary data.</text>
</comment>
<dbReference type="EMBL" id="JAHHHD010000019">
    <property type="protein sequence ID" value="MBW4660270.1"/>
    <property type="molecule type" value="Genomic_DNA"/>
</dbReference>
<organism evidence="2 3">
    <name type="scientific">Drouetiella hepatica Uher 2000/2452</name>
    <dbReference type="NCBI Taxonomy" id="904376"/>
    <lineage>
        <taxon>Bacteria</taxon>
        <taxon>Bacillati</taxon>
        <taxon>Cyanobacteriota</taxon>
        <taxon>Cyanophyceae</taxon>
        <taxon>Oculatellales</taxon>
        <taxon>Oculatellaceae</taxon>
        <taxon>Drouetiella</taxon>
    </lineage>
</organism>
<evidence type="ECO:0000313" key="3">
    <source>
        <dbReference type="Proteomes" id="UP000757435"/>
    </source>
</evidence>
<accession>A0A951QED9</accession>
<dbReference type="AlphaFoldDB" id="A0A951QED9"/>